<organism evidence="1 2">
    <name type="scientific">Prunus dulcis</name>
    <name type="common">Almond</name>
    <name type="synonym">Amygdalus dulcis</name>
    <dbReference type="NCBI Taxonomy" id="3755"/>
    <lineage>
        <taxon>Eukaryota</taxon>
        <taxon>Viridiplantae</taxon>
        <taxon>Streptophyta</taxon>
        <taxon>Embryophyta</taxon>
        <taxon>Tracheophyta</taxon>
        <taxon>Spermatophyta</taxon>
        <taxon>Magnoliopsida</taxon>
        <taxon>eudicotyledons</taxon>
        <taxon>Gunneridae</taxon>
        <taxon>Pentapetalae</taxon>
        <taxon>rosids</taxon>
        <taxon>fabids</taxon>
        <taxon>Rosales</taxon>
        <taxon>Rosaceae</taxon>
        <taxon>Amygdaloideae</taxon>
        <taxon>Amygdaleae</taxon>
        <taxon>Prunus</taxon>
    </lineage>
</organism>
<comment type="caution">
    <text evidence="1">The sequence shown here is derived from an EMBL/GenBank/DDBJ whole genome shotgun (WGS) entry which is preliminary data.</text>
</comment>
<accession>A0AAD4WFD1</accession>
<proteinExistence type="predicted"/>
<sequence>MSGVESVGLEFYGEGSLSFPLLETLEFEDMQHWKEWYSCEGDEGIRVFLHLKTLWIHRCPRLEELRLQTEGFMTG</sequence>
<gene>
    <name evidence="1" type="ORF">L3X38_009991</name>
</gene>
<dbReference type="Proteomes" id="UP001054821">
    <property type="component" value="Chromosome 2"/>
</dbReference>
<reference evidence="1 2" key="1">
    <citation type="journal article" date="2022" name="G3 (Bethesda)">
        <title>Whole-genome sequence and methylome profiling of the almond [Prunus dulcis (Mill.) D.A. Webb] cultivar 'Nonpareil'.</title>
        <authorList>
            <person name="D'Amico-Willman K.M."/>
            <person name="Ouma W.Z."/>
            <person name="Meulia T."/>
            <person name="Sideli G.M."/>
            <person name="Gradziel T.M."/>
            <person name="Fresnedo-Ramirez J."/>
        </authorList>
    </citation>
    <scope>NUCLEOTIDE SEQUENCE [LARGE SCALE GENOMIC DNA]</scope>
    <source>
        <strain evidence="1">Clone GOH B32 T37-40</strain>
    </source>
</reference>
<keyword evidence="2" id="KW-1185">Reference proteome</keyword>
<name>A0AAD4WFD1_PRUDU</name>
<evidence type="ECO:0000313" key="2">
    <source>
        <dbReference type="Proteomes" id="UP001054821"/>
    </source>
</evidence>
<protein>
    <submittedName>
        <fullName evidence="1">Uncharacterized protein</fullName>
    </submittedName>
</protein>
<evidence type="ECO:0000313" key="1">
    <source>
        <dbReference type="EMBL" id="KAI5342116.1"/>
    </source>
</evidence>
<dbReference type="AlphaFoldDB" id="A0AAD4WFD1"/>
<dbReference type="EMBL" id="JAJFAZ020000002">
    <property type="protein sequence ID" value="KAI5342116.1"/>
    <property type="molecule type" value="Genomic_DNA"/>
</dbReference>